<comment type="caution">
    <text evidence="1">The sequence shown here is derived from an EMBL/GenBank/DDBJ whole genome shotgun (WGS) entry which is preliminary data.</text>
</comment>
<proteinExistence type="predicted"/>
<dbReference type="Proteomes" id="UP001558850">
    <property type="component" value="Unassembled WGS sequence"/>
</dbReference>
<reference evidence="1" key="1">
    <citation type="submission" date="2024-07" db="EMBL/GenBank/DDBJ databases">
        <title>A survey of Mimosa microsymbionts across Brazilian biomes reveals a high diversity of Paraburkholderia nodulating endemic species, but also that Cupriavidus is common as a symbiont of widespread species.</title>
        <authorList>
            <person name="Rouws L."/>
            <person name="Barauna A."/>
            <person name="Beukes C."/>
            <person name="Rouws J.R.C."/>
            <person name="De Faria S.M."/>
            <person name="Gross E."/>
            <person name="Bueno Dos Reis Junior F."/>
            <person name="Simon M.F."/>
            <person name="Maluk M."/>
            <person name="Odee D.W."/>
            <person name="Kenicer G."/>
            <person name="Young J.P.W."/>
            <person name="Reis V.M."/>
            <person name="Zilli J."/>
            <person name="James E.K."/>
        </authorList>
    </citation>
    <scope>NUCLEOTIDE SEQUENCE</scope>
    <source>
        <strain evidence="1">EG181B</strain>
    </source>
</reference>
<gene>
    <name evidence="1" type="ORF">AB4Y32_22280</name>
</gene>
<sequence>MNARFVRVAETGRKTFDITVDGLVTQVAEGDTLMVALLTTQDTLRDSEFGDGRRAGFCLMGACQDCWVWTMQGERVRACTTFAAPGMSIVTRVALVGEGVWPRIGT</sequence>
<protein>
    <submittedName>
        <fullName evidence="1">(2Fe-2S)-binding protein</fullName>
    </submittedName>
</protein>
<dbReference type="EMBL" id="JBFRCH010000013">
    <property type="protein sequence ID" value="MEX3934477.1"/>
    <property type="molecule type" value="Genomic_DNA"/>
</dbReference>
<organism evidence="1 2">
    <name type="scientific">Paraburkholderia phymatum</name>
    <dbReference type="NCBI Taxonomy" id="148447"/>
    <lineage>
        <taxon>Bacteria</taxon>
        <taxon>Pseudomonadati</taxon>
        <taxon>Pseudomonadota</taxon>
        <taxon>Betaproteobacteria</taxon>
        <taxon>Burkholderiales</taxon>
        <taxon>Burkholderiaceae</taxon>
        <taxon>Paraburkholderia</taxon>
    </lineage>
</organism>
<evidence type="ECO:0000313" key="2">
    <source>
        <dbReference type="Proteomes" id="UP001558850"/>
    </source>
</evidence>
<name>A0ACC6U4I3_9BURK</name>
<evidence type="ECO:0000313" key="1">
    <source>
        <dbReference type="EMBL" id="MEX3934477.1"/>
    </source>
</evidence>
<keyword evidence="2" id="KW-1185">Reference proteome</keyword>
<accession>A0ACC6U4I3</accession>